<evidence type="ECO:0000256" key="1">
    <source>
        <dbReference type="ARBA" id="ARBA00001971"/>
    </source>
</evidence>
<evidence type="ECO:0000256" key="2">
    <source>
        <dbReference type="ARBA" id="ARBA00010617"/>
    </source>
</evidence>
<dbReference type="Gene3D" id="1.10.630.10">
    <property type="entry name" value="Cytochrome P450"/>
    <property type="match status" value="1"/>
</dbReference>
<evidence type="ECO:0000313" key="7">
    <source>
        <dbReference type="EMBL" id="KAK7464984.1"/>
    </source>
</evidence>
<dbReference type="SUPFAM" id="SSF48264">
    <property type="entry name" value="Cytochrome P450"/>
    <property type="match status" value="1"/>
</dbReference>
<dbReference type="PANTHER" id="PTHR46206">
    <property type="entry name" value="CYTOCHROME P450"/>
    <property type="match status" value="1"/>
</dbReference>
<dbReference type="Proteomes" id="UP001498398">
    <property type="component" value="Unassembled WGS sequence"/>
</dbReference>
<dbReference type="InterPro" id="IPR017972">
    <property type="entry name" value="Cyt_P450_CS"/>
</dbReference>
<comment type="caution">
    <text evidence="7">The sequence shown here is derived from an EMBL/GenBank/DDBJ whole genome shotgun (WGS) entry which is preliminary data.</text>
</comment>
<keyword evidence="6" id="KW-0503">Monooxygenase</keyword>
<evidence type="ECO:0000313" key="8">
    <source>
        <dbReference type="Proteomes" id="UP001498398"/>
    </source>
</evidence>
<proteinExistence type="inferred from homology"/>
<evidence type="ECO:0008006" key="9">
    <source>
        <dbReference type="Google" id="ProtNLM"/>
    </source>
</evidence>
<keyword evidence="6" id="KW-0349">Heme</keyword>
<evidence type="ECO:0000256" key="6">
    <source>
        <dbReference type="RuleBase" id="RU000461"/>
    </source>
</evidence>
<dbReference type="CDD" id="cd11041">
    <property type="entry name" value="CYP503A1-like"/>
    <property type="match status" value="1"/>
</dbReference>
<name>A0ABR1JVU9_9AGAR</name>
<keyword evidence="3 6" id="KW-0479">Metal-binding</keyword>
<keyword evidence="5 6" id="KW-0408">Iron</keyword>
<comment type="similarity">
    <text evidence="2 6">Belongs to the cytochrome P450 family.</text>
</comment>
<dbReference type="InterPro" id="IPR036396">
    <property type="entry name" value="Cyt_P450_sf"/>
</dbReference>
<evidence type="ECO:0000256" key="3">
    <source>
        <dbReference type="ARBA" id="ARBA00022723"/>
    </source>
</evidence>
<reference evidence="7 8" key="1">
    <citation type="submission" date="2024-01" db="EMBL/GenBank/DDBJ databases">
        <title>A draft genome for the cacao thread blight pathogen Marasmiellus scandens.</title>
        <authorList>
            <person name="Baruah I.K."/>
            <person name="Leung J."/>
            <person name="Bukari Y."/>
            <person name="Amoako-Attah I."/>
            <person name="Meinhardt L.W."/>
            <person name="Bailey B.A."/>
            <person name="Cohen S.P."/>
        </authorList>
    </citation>
    <scope>NUCLEOTIDE SEQUENCE [LARGE SCALE GENOMIC DNA]</scope>
    <source>
        <strain evidence="7 8">GH-19</strain>
    </source>
</reference>
<protein>
    <recommendedName>
        <fullName evidence="9">Cytochrome P450</fullName>
    </recommendedName>
</protein>
<keyword evidence="8" id="KW-1185">Reference proteome</keyword>
<dbReference type="Pfam" id="PF00067">
    <property type="entry name" value="p450"/>
    <property type="match status" value="1"/>
</dbReference>
<dbReference type="PRINTS" id="PR00465">
    <property type="entry name" value="EP450IV"/>
</dbReference>
<sequence>MESLAVYAGYTLLAFIIHRIIRSFVEYRRSPLRTIPTVGYSSPLLSYISAFRLFIRSREIINEGYTKYHGHAFKIAQVNNWHVIVSGTQLIEDIKKAPDDYLSLRFAADEALQARWQIGDYRHDYDFYRVNAIRNKITRDIVPRFNDVRDEIQAAFAEEIPIKGDEWVKVRVIEMARRVVSRTSNRLFVGLPLCRDPDYRDLNIEFTVDIMIASNILQLFPQFMKPLVSKLVSNVPKQMRRGVRLLSPLIQDRLDKEAEYGKDWPGKPDDLISWLIDSAAPSQKNVEDLSLQILVINFGAIHTTGIAFTSTFYYLACHPELHDPLRKEIETITEEEGWTKSAVAKMHKLDSVLKEAQRLAGNGVTAMNRLVLKDFTFSDGTTVPAGTFISAATNATHNDENIYPNANEYHGFRFAEIKSEEGDELGQNMVKPNPEYVIFGYGKHACPGRFFAVNELKSMLAHCLLNYDFKFEDDRSEPPAPMWLGMAIIPDQTAEVMFRARRRK</sequence>
<gene>
    <name evidence="7" type="ORF">VKT23_006192</name>
</gene>
<organism evidence="7 8">
    <name type="scientific">Marasmiellus scandens</name>
    <dbReference type="NCBI Taxonomy" id="2682957"/>
    <lineage>
        <taxon>Eukaryota</taxon>
        <taxon>Fungi</taxon>
        <taxon>Dikarya</taxon>
        <taxon>Basidiomycota</taxon>
        <taxon>Agaricomycotina</taxon>
        <taxon>Agaricomycetes</taxon>
        <taxon>Agaricomycetidae</taxon>
        <taxon>Agaricales</taxon>
        <taxon>Marasmiineae</taxon>
        <taxon>Omphalotaceae</taxon>
        <taxon>Marasmiellus</taxon>
    </lineage>
</organism>
<dbReference type="InterPro" id="IPR002403">
    <property type="entry name" value="Cyt_P450_E_grp-IV"/>
</dbReference>
<evidence type="ECO:0000256" key="4">
    <source>
        <dbReference type="ARBA" id="ARBA00023002"/>
    </source>
</evidence>
<evidence type="ECO:0000256" key="5">
    <source>
        <dbReference type="ARBA" id="ARBA00023004"/>
    </source>
</evidence>
<comment type="cofactor">
    <cofactor evidence="1">
        <name>heme</name>
        <dbReference type="ChEBI" id="CHEBI:30413"/>
    </cofactor>
</comment>
<accession>A0ABR1JVU9</accession>
<dbReference type="InterPro" id="IPR001128">
    <property type="entry name" value="Cyt_P450"/>
</dbReference>
<keyword evidence="4 6" id="KW-0560">Oxidoreductase</keyword>
<dbReference type="PROSITE" id="PS00086">
    <property type="entry name" value="CYTOCHROME_P450"/>
    <property type="match status" value="1"/>
</dbReference>
<dbReference type="EMBL" id="JBANRG010000007">
    <property type="protein sequence ID" value="KAK7464984.1"/>
    <property type="molecule type" value="Genomic_DNA"/>
</dbReference>